<comment type="catalytic activity">
    <reaction evidence="5">
        <text>glucuronate acceptor + UDP-alpha-D-glucuronate = acceptor beta-D-glucuronoside + UDP + H(+)</text>
        <dbReference type="Rhea" id="RHEA:21032"/>
        <dbReference type="ChEBI" id="CHEBI:15378"/>
        <dbReference type="ChEBI" id="CHEBI:58052"/>
        <dbReference type="ChEBI" id="CHEBI:58223"/>
        <dbReference type="ChEBI" id="CHEBI:132367"/>
        <dbReference type="ChEBI" id="CHEBI:132368"/>
        <dbReference type="EC" id="2.4.1.17"/>
    </reaction>
</comment>
<protein>
    <recommendedName>
        <fullName evidence="2">glucuronosyltransferase</fullName>
        <ecNumber evidence="2">2.4.1.17</ecNumber>
    </recommendedName>
</protein>
<dbReference type="Pfam" id="PF00201">
    <property type="entry name" value="UDPGT"/>
    <property type="match status" value="1"/>
</dbReference>
<dbReference type="CDD" id="cd03784">
    <property type="entry name" value="GT1_Gtf-like"/>
    <property type="match status" value="1"/>
</dbReference>
<dbReference type="AlphaFoldDB" id="A0A915KY27"/>
<dbReference type="PANTHER" id="PTHR48043">
    <property type="entry name" value="EG:EG0003.4 PROTEIN-RELATED"/>
    <property type="match status" value="1"/>
</dbReference>
<evidence type="ECO:0000313" key="7">
    <source>
        <dbReference type="WBParaSite" id="nRc.2.0.1.t42392-RA"/>
    </source>
</evidence>
<proteinExistence type="inferred from homology"/>
<dbReference type="GO" id="GO:0015020">
    <property type="term" value="F:glucuronosyltransferase activity"/>
    <property type="evidence" value="ECO:0007669"/>
    <property type="project" value="UniProtKB-EC"/>
</dbReference>
<name>A0A915KY27_ROMCU</name>
<dbReference type="WBParaSite" id="nRc.2.0.1.t42392-RA">
    <property type="protein sequence ID" value="nRc.2.0.1.t42392-RA"/>
    <property type="gene ID" value="nRc.2.0.1.g42392"/>
</dbReference>
<dbReference type="InterPro" id="IPR002213">
    <property type="entry name" value="UDP_glucos_trans"/>
</dbReference>
<evidence type="ECO:0000256" key="5">
    <source>
        <dbReference type="ARBA" id="ARBA00047475"/>
    </source>
</evidence>
<dbReference type="Gene3D" id="3.40.50.2000">
    <property type="entry name" value="Glycogen Phosphorylase B"/>
    <property type="match status" value="1"/>
</dbReference>
<evidence type="ECO:0000256" key="3">
    <source>
        <dbReference type="ARBA" id="ARBA00022676"/>
    </source>
</evidence>
<dbReference type="InterPro" id="IPR050271">
    <property type="entry name" value="UDP-glycosyltransferase"/>
</dbReference>
<dbReference type="OMA" id="PHCELIA"/>
<dbReference type="PANTHER" id="PTHR48043:SF145">
    <property type="entry name" value="FI06409P-RELATED"/>
    <property type="match status" value="1"/>
</dbReference>
<keyword evidence="6" id="KW-1185">Reference proteome</keyword>
<evidence type="ECO:0000256" key="4">
    <source>
        <dbReference type="ARBA" id="ARBA00022679"/>
    </source>
</evidence>
<evidence type="ECO:0000313" key="6">
    <source>
        <dbReference type="Proteomes" id="UP000887565"/>
    </source>
</evidence>
<evidence type="ECO:0000256" key="2">
    <source>
        <dbReference type="ARBA" id="ARBA00012544"/>
    </source>
</evidence>
<organism evidence="6 7">
    <name type="scientific">Romanomermis culicivorax</name>
    <name type="common">Nematode worm</name>
    <dbReference type="NCBI Taxonomy" id="13658"/>
    <lineage>
        <taxon>Eukaryota</taxon>
        <taxon>Metazoa</taxon>
        <taxon>Ecdysozoa</taxon>
        <taxon>Nematoda</taxon>
        <taxon>Enoplea</taxon>
        <taxon>Dorylaimia</taxon>
        <taxon>Mermithida</taxon>
        <taxon>Mermithoidea</taxon>
        <taxon>Mermithidae</taxon>
        <taxon>Romanomermis</taxon>
    </lineage>
</organism>
<dbReference type="EC" id="2.4.1.17" evidence="2"/>
<evidence type="ECO:0000256" key="1">
    <source>
        <dbReference type="ARBA" id="ARBA00009995"/>
    </source>
</evidence>
<reference evidence="7" key="1">
    <citation type="submission" date="2022-11" db="UniProtKB">
        <authorList>
            <consortium name="WormBaseParasite"/>
        </authorList>
    </citation>
    <scope>IDENTIFICATION</scope>
</reference>
<dbReference type="SUPFAM" id="SSF53756">
    <property type="entry name" value="UDP-Glycosyltransferase/glycogen phosphorylase"/>
    <property type="match status" value="1"/>
</dbReference>
<dbReference type="Proteomes" id="UP000887565">
    <property type="component" value="Unplaced"/>
</dbReference>
<comment type="similarity">
    <text evidence="1">Belongs to the UDP-glycosyltransferase family.</text>
</comment>
<keyword evidence="4" id="KW-0808">Transferase</keyword>
<sequence length="128" mass="14429">MPTHLESSTPTSGHSNVKAFITHAGFNSILEACTYGVPLVTIPLFADQFSNFKRVERRGVALAVQKTELGVKKLSEALEKILKNESYSQNAKRLSNLIRKKPGKQSELVRQWIEYNYQPHCELIANDI</sequence>
<accession>A0A915KY27</accession>
<keyword evidence="3" id="KW-0328">Glycosyltransferase</keyword>